<dbReference type="Pfam" id="PF04239">
    <property type="entry name" value="DUF421"/>
    <property type="match status" value="1"/>
</dbReference>
<dbReference type="GO" id="GO:0005886">
    <property type="term" value="C:plasma membrane"/>
    <property type="evidence" value="ECO:0007669"/>
    <property type="project" value="UniProtKB-SubCell"/>
</dbReference>
<feature type="domain" description="YetF C-terminal" evidence="7">
    <location>
        <begin position="1"/>
        <end position="107"/>
    </location>
</feature>
<evidence type="ECO:0000256" key="3">
    <source>
        <dbReference type="ARBA" id="ARBA00022475"/>
    </source>
</evidence>
<organism evidence="8">
    <name type="scientific">bioreactor metagenome</name>
    <dbReference type="NCBI Taxonomy" id="1076179"/>
    <lineage>
        <taxon>unclassified sequences</taxon>
        <taxon>metagenomes</taxon>
        <taxon>ecological metagenomes</taxon>
    </lineage>
</organism>
<comment type="subcellular location">
    <subcellularLocation>
        <location evidence="1">Cell membrane</location>
        <topology evidence="1">Multi-pass membrane protein</topology>
    </subcellularLocation>
</comment>
<evidence type="ECO:0000256" key="1">
    <source>
        <dbReference type="ARBA" id="ARBA00004651"/>
    </source>
</evidence>
<dbReference type="EMBL" id="VSSQ01139739">
    <property type="protein sequence ID" value="MPN62141.1"/>
    <property type="molecule type" value="Genomic_DNA"/>
</dbReference>
<reference evidence="8" key="1">
    <citation type="submission" date="2019-08" db="EMBL/GenBank/DDBJ databases">
        <authorList>
            <person name="Kucharzyk K."/>
            <person name="Murdoch R.W."/>
            <person name="Higgins S."/>
            <person name="Loffler F."/>
        </authorList>
    </citation>
    <scope>NUCLEOTIDE SEQUENCE</scope>
</reference>
<dbReference type="PANTHER" id="PTHR34582">
    <property type="entry name" value="UPF0702 TRANSMEMBRANE PROTEIN YCAP"/>
    <property type="match status" value="1"/>
</dbReference>
<keyword evidence="6" id="KW-0472">Membrane</keyword>
<dbReference type="InterPro" id="IPR023090">
    <property type="entry name" value="UPF0702_alpha/beta_dom_sf"/>
</dbReference>
<evidence type="ECO:0000259" key="7">
    <source>
        <dbReference type="Pfam" id="PF04239"/>
    </source>
</evidence>
<keyword evidence="4" id="KW-0812">Transmembrane</keyword>
<dbReference type="PANTHER" id="PTHR34582:SF6">
    <property type="entry name" value="UPF0702 TRANSMEMBRANE PROTEIN YCAP"/>
    <property type="match status" value="1"/>
</dbReference>
<evidence type="ECO:0000256" key="2">
    <source>
        <dbReference type="ARBA" id="ARBA00006448"/>
    </source>
</evidence>
<keyword evidence="5" id="KW-1133">Transmembrane helix</keyword>
<accession>A0A645JEW1</accession>
<evidence type="ECO:0000256" key="6">
    <source>
        <dbReference type="ARBA" id="ARBA00023136"/>
    </source>
</evidence>
<evidence type="ECO:0000313" key="8">
    <source>
        <dbReference type="EMBL" id="MPN62141.1"/>
    </source>
</evidence>
<keyword evidence="3" id="KW-1003">Cell membrane</keyword>
<dbReference type="Gene3D" id="3.30.240.20">
    <property type="entry name" value="bsu07140 like domains"/>
    <property type="match status" value="2"/>
</dbReference>
<evidence type="ECO:0000256" key="5">
    <source>
        <dbReference type="ARBA" id="ARBA00022989"/>
    </source>
</evidence>
<evidence type="ECO:0000256" key="4">
    <source>
        <dbReference type="ARBA" id="ARBA00022692"/>
    </source>
</evidence>
<comment type="similarity">
    <text evidence="2">Belongs to the UPF0702 family.</text>
</comment>
<sequence length="122" mass="13637">MKKNRFTVDELMEELRMQGINDLSTVKYAILETNGTLSILPYSNQKPPTAQQLNYLTSEPGLPLVIVSDGRLLSHNLKQRGLDEAWLTQCILSHGAQRVSDVFLLTVDDEQKVYFAAKAVGS</sequence>
<name>A0A645JEW1_9ZZZZ</name>
<proteinExistence type="inferred from homology"/>
<comment type="caution">
    <text evidence="8">The sequence shown here is derived from an EMBL/GenBank/DDBJ whole genome shotgun (WGS) entry which is preliminary data.</text>
</comment>
<dbReference type="AlphaFoldDB" id="A0A645JEW1"/>
<gene>
    <name evidence="8" type="ORF">SDC9_209888</name>
</gene>
<dbReference type="InterPro" id="IPR007353">
    <property type="entry name" value="DUF421"/>
</dbReference>
<protein>
    <recommendedName>
        <fullName evidence="7">YetF C-terminal domain-containing protein</fullName>
    </recommendedName>
</protein>